<dbReference type="GO" id="GO:0045016">
    <property type="term" value="P:mitochondrial magnesium ion transmembrane transport"/>
    <property type="evidence" value="ECO:0007669"/>
    <property type="project" value="TreeGrafter"/>
</dbReference>
<evidence type="ECO:0000256" key="1">
    <source>
        <dbReference type="ARBA" id="ARBA00004448"/>
    </source>
</evidence>
<evidence type="ECO:0000256" key="7">
    <source>
        <dbReference type="ARBA" id="ARBA00022946"/>
    </source>
</evidence>
<keyword evidence="4 14" id="KW-0812">Transmembrane</keyword>
<evidence type="ECO:0000256" key="4">
    <source>
        <dbReference type="ARBA" id="ARBA00022692"/>
    </source>
</evidence>
<evidence type="ECO:0000256" key="14">
    <source>
        <dbReference type="RuleBase" id="RU366042"/>
    </source>
</evidence>
<evidence type="ECO:0000256" key="3">
    <source>
        <dbReference type="ARBA" id="ARBA00022448"/>
    </source>
</evidence>
<keyword evidence="5 14" id="KW-0999">Mitochondrion inner membrane</keyword>
<dbReference type="EMBL" id="HG937691">
    <property type="protein sequence ID" value="CDP33538.1"/>
    <property type="molecule type" value="Genomic_DNA"/>
</dbReference>
<evidence type="ECO:0000256" key="13">
    <source>
        <dbReference type="ARBA" id="ARBA00046701"/>
    </source>
</evidence>
<organism evidence="15">
    <name type="scientific">Blastobotrys adeninivorans</name>
    <name type="common">Yeast</name>
    <name type="synonym">Arxula adeninivorans</name>
    <dbReference type="NCBI Taxonomy" id="409370"/>
    <lineage>
        <taxon>Eukaryota</taxon>
        <taxon>Fungi</taxon>
        <taxon>Dikarya</taxon>
        <taxon>Ascomycota</taxon>
        <taxon>Saccharomycotina</taxon>
        <taxon>Dipodascomycetes</taxon>
        <taxon>Dipodascales</taxon>
        <taxon>Trichomonascaceae</taxon>
        <taxon>Blastobotrys</taxon>
    </lineage>
</organism>
<dbReference type="Pfam" id="PF22099">
    <property type="entry name" value="MRS2-like"/>
    <property type="match status" value="1"/>
</dbReference>
<keyword evidence="8 14" id="KW-1133">Transmembrane helix</keyword>
<sequence length="458" mass="51935">MNRLALKWCITPRISCRIVAGSVGRVPLIRPAKPLYLNPPGRLFSTARVAFQAKPAVVQIDPDDDKHYDFDGSDKYNFHSPTRNTAVSCTIVDRHGKVTAMAKKFSRTQFLAENGLHPRDLRSISHAKVSIIPSIQVRKNCILINMLEIQAVIRHDSVLILDDISQADIARMSVFIYDLENKLRTSVNHIDSGFNTTQAYEMKALESILMNTVMGLDVELRGHLSVLNDIISRLEDDVNRELLQELLVKSRALSHAYKKTVLVRDVMSELLDNDEDLVEMYLTEKAEGKERDLNDHAEVELLLEAYYKQFDELVQQSEKTIRNVRTTEEIINIMLDANRNSLMLMDLKITIGTLGFTVGMFFSALYGMNLENFIEESPLGFVAVSIAICVITTALTMFNFKRLSSVQKMTMMGIEPRPHPIKPKGRFSIASKSSTASAHRYDANRRAVMWKWLVDKGK</sequence>
<dbReference type="CDD" id="cd12823">
    <property type="entry name" value="Mrs2_Mfm1p-like"/>
    <property type="match status" value="1"/>
</dbReference>
<reference evidence="15" key="2">
    <citation type="submission" date="2014-06" db="EMBL/GenBank/DDBJ databases">
        <title>The complete genome of Blastobotrys (Arxula) adeninivorans LS3 - a yeast of biotechnological interest.</title>
        <authorList>
            <person name="Kunze G."/>
            <person name="Gaillardin C."/>
            <person name="Czernicka M."/>
            <person name="Durrens P."/>
            <person name="Martin T."/>
            <person name="Boer E."/>
            <person name="Gabaldon T."/>
            <person name="Cruz J."/>
            <person name="Talla E."/>
            <person name="Marck C."/>
            <person name="Goffeau A."/>
            <person name="Barbe V."/>
            <person name="Baret P."/>
            <person name="Baronian K."/>
            <person name="Beier S."/>
            <person name="Bleykasten C."/>
            <person name="Bode R."/>
            <person name="Casaregola S."/>
            <person name="Despons L."/>
            <person name="Fairhead C."/>
            <person name="Giersberg M."/>
            <person name="Gierski P."/>
            <person name="Hahnel U."/>
            <person name="Hartmann A."/>
            <person name="Jankowska D."/>
            <person name="Jubin C."/>
            <person name="Jung P."/>
            <person name="Lafontaine I."/>
            <person name="Leh-Louis V."/>
            <person name="Lemaire M."/>
            <person name="Marcet-Houben M."/>
            <person name="Mascher M."/>
            <person name="Morel G."/>
            <person name="Richard G.-F."/>
            <person name="Riechen J."/>
            <person name="Sacerdot C."/>
            <person name="Sarkar A."/>
            <person name="Savel G."/>
            <person name="Schacherer J."/>
            <person name="Sherman D."/>
            <person name="Straub M.-L."/>
            <person name="Stein N."/>
            <person name="Thierry A."/>
            <person name="Trautwein-Schult A."/>
            <person name="Westhof E."/>
            <person name="Worch S."/>
            <person name="Dujon B."/>
            <person name="Souciet J.-L."/>
            <person name="Wincker P."/>
            <person name="Scholz U."/>
            <person name="Neuveglise N."/>
        </authorList>
    </citation>
    <scope>NUCLEOTIDE SEQUENCE</scope>
    <source>
        <strain evidence="15">LS3</strain>
    </source>
</reference>
<gene>
    <name evidence="15" type="ORF">GNLVRS02_ARAD1A11616g</name>
</gene>
<keyword evidence="3 14" id="KW-0813">Transport</keyword>
<evidence type="ECO:0000256" key="9">
    <source>
        <dbReference type="ARBA" id="ARBA00023065"/>
    </source>
</evidence>
<dbReference type="GO" id="GO:0005743">
    <property type="term" value="C:mitochondrial inner membrane"/>
    <property type="evidence" value="ECO:0007669"/>
    <property type="project" value="UniProtKB-SubCell"/>
</dbReference>
<dbReference type="Gene3D" id="2.40.128.330">
    <property type="match status" value="1"/>
</dbReference>
<evidence type="ECO:0000256" key="11">
    <source>
        <dbReference type="ARBA" id="ARBA00023136"/>
    </source>
</evidence>
<keyword evidence="10" id="KW-0496">Mitochondrion</keyword>
<dbReference type="InterPro" id="IPR039204">
    <property type="entry name" value="MRS2-like"/>
</dbReference>
<evidence type="ECO:0000256" key="10">
    <source>
        <dbReference type="ARBA" id="ARBA00023128"/>
    </source>
</evidence>
<keyword evidence="7" id="KW-0809">Transit peptide</keyword>
<evidence type="ECO:0000313" key="15">
    <source>
        <dbReference type="EMBL" id="CDP33538.1"/>
    </source>
</evidence>
<evidence type="ECO:0000256" key="5">
    <source>
        <dbReference type="ARBA" id="ARBA00022792"/>
    </source>
</evidence>
<comment type="similarity">
    <text evidence="2 14">Belongs to the CorA metal ion transporter (MIT) (TC 1.A.35) family.</text>
</comment>
<keyword evidence="9 14" id="KW-0406">Ion transport</keyword>
<reference evidence="15" key="1">
    <citation type="submission" date="2014-02" db="EMBL/GenBank/DDBJ databases">
        <authorList>
            <person name="Genoscope - CEA"/>
        </authorList>
    </citation>
    <scope>NUCLEOTIDE SEQUENCE</scope>
    <source>
        <strain evidence="15">LS3</strain>
    </source>
</reference>
<evidence type="ECO:0000256" key="12">
    <source>
        <dbReference type="ARBA" id="ARBA00046105"/>
    </source>
</evidence>
<comment type="function">
    <text evidence="12">High-conductance magnesium-selective channel that mediates the influx of magnesium into the mitochondrial matrix. Essential for the splicing of mRNA group II introns in mitochondria by affecting mitochondrial magnesium concentrations, which are critical for group II intron splicing. It also suppresses a variety of mitochondrial intron mutations and its absence may disturb the assembly of mitochondrial membrane complexes.</text>
</comment>
<dbReference type="GO" id="GO:0015095">
    <property type="term" value="F:magnesium ion transmembrane transporter activity"/>
    <property type="evidence" value="ECO:0007669"/>
    <property type="project" value="TreeGrafter"/>
</dbReference>
<accession>A0A060SXS6</accession>
<evidence type="ECO:0000256" key="8">
    <source>
        <dbReference type="ARBA" id="ARBA00022989"/>
    </source>
</evidence>
<name>A0A060SXS6_BLAAD</name>
<dbReference type="PANTHER" id="PTHR13890">
    <property type="entry name" value="RNA SPLICING PROTEIN MRS2, MITOCHONDRIAL"/>
    <property type="match status" value="1"/>
</dbReference>
<feature type="transmembrane region" description="Helical" evidence="14">
    <location>
        <begin position="349"/>
        <end position="367"/>
    </location>
</feature>
<feature type="transmembrane region" description="Helical" evidence="14">
    <location>
        <begin position="379"/>
        <end position="400"/>
    </location>
</feature>
<keyword evidence="6 14" id="KW-0460">Magnesium</keyword>
<comment type="subunit">
    <text evidence="13">Homopentamer. Forms homooligomers. Interacts with MFM1.</text>
</comment>
<dbReference type="PhylomeDB" id="A0A060SXS6"/>
<dbReference type="Gene3D" id="1.20.58.340">
    <property type="entry name" value="Magnesium transport protein CorA, transmembrane region"/>
    <property type="match status" value="1"/>
</dbReference>
<proteinExistence type="inferred from homology"/>
<comment type="subcellular location">
    <subcellularLocation>
        <location evidence="1 14">Mitochondrion inner membrane</location>
        <topology evidence="1 14">Multi-pass membrane protein</topology>
    </subcellularLocation>
</comment>
<evidence type="ECO:0000256" key="6">
    <source>
        <dbReference type="ARBA" id="ARBA00022842"/>
    </source>
</evidence>
<dbReference type="AlphaFoldDB" id="A0A060SXS6"/>
<dbReference type="PANTHER" id="PTHR13890:SF27">
    <property type="entry name" value="MAGNESIUM TRANSPORTER MRS2, MITOCHONDRIAL"/>
    <property type="match status" value="1"/>
</dbReference>
<protein>
    <recommendedName>
        <fullName evidence="14">Magnesium transporter</fullName>
    </recommendedName>
</protein>
<keyword evidence="11 14" id="KW-0472">Membrane</keyword>
<evidence type="ECO:0000256" key="2">
    <source>
        <dbReference type="ARBA" id="ARBA00009765"/>
    </source>
</evidence>